<evidence type="ECO:0000256" key="8">
    <source>
        <dbReference type="ARBA" id="ARBA00022777"/>
    </source>
</evidence>
<dbReference type="AlphaFoldDB" id="A0A0V7ZGK9"/>
<dbReference type="SUPFAM" id="SSF158472">
    <property type="entry name" value="HAMP domain-like"/>
    <property type="match status" value="1"/>
</dbReference>
<evidence type="ECO:0000256" key="11">
    <source>
        <dbReference type="SAM" id="Coils"/>
    </source>
</evidence>
<dbReference type="InterPro" id="IPR003594">
    <property type="entry name" value="HATPase_dom"/>
</dbReference>
<dbReference type="PANTHER" id="PTHR43065">
    <property type="entry name" value="SENSOR HISTIDINE KINASE"/>
    <property type="match status" value="1"/>
</dbReference>
<keyword evidence="4" id="KW-1003">Cell membrane</keyword>
<comment type="catalytic activity">
    <reaction evidence="1">
        <text>ATP + protein L-histidine = ADP + protein N-phospho-L-histidine.</text>
        <dbReference type="EC" id="2.7.13.3"/>
    </reaction>
</comment>
<evidence type="ECO:0000259" key="14">
    <source>
        <dbReference type="PROSITE" id="PS50885"/>
    </source>
</evidence>
<dbReference type="InterPro" id="IPR003660">
    <property type="entry name" value="HAMP_dom"/>
</dbReference>
<feature type="domain" description="HAMP" evidence="14">
    <location>
        <begin position="368"/>
        <end position="420"/>
    </location>
</feature>
<feature type="transmembrane region" description="Helical" evidence="12">
    <location>
        <begin position="21"/>
        <end position="44"/>
    </location>
</feature>
<dbReference type="SMART" id="SM00387">
    <property type="entry name" value="HATPase_c"/>
    <property type="match status" value="1"/>
</dbReference>
<keyword evidence="5" id="KW-0597">Phosphoprotein</keyword>
<sequence length="713" mass="79931">MTHKSFLVRWFYNLPIRRKQLTGLFASEIISTIGLVGVGAILIVTGGQSILFHQAKSELIVSQMSYDIKINQMGFGFRGQSDNIAIINALKESKGSRNLNPSLQKQVKQILQNEITAREIEDAVLVGKDLRVIVNGKTDKSGEIYNPNNLVSKVLESNTQIKTTEIINEKELYQRDLPLPSEVKGEDILIRYTVTPVQDPKTGEVLGALLSGDVINHQSQIVKQILNATGGGYSAIYLHQSTGKFSLVTAALERRQHRENRDKNLNQRNEKYYNKYRFNVPLENNFLLKLAVEKPGQVATTRLKVGNNTYTIAAQSINNFAKQPVAVLVRGTPERDLNLLLRDNLFVQGVVAIIALAIDIGLAILLGRAIVYPIKCLQKAAQDFSTGDLQARAEVIAQDEIGELAHSFNLMVEQIARRDRTILQQMQQLQGTLEQLQNTQNQLIQTEKMSGLGQMVAGIAHEINNPVNFIYGNLDYAKEYTQNLIELLQIYQIKYPEPDSTIKAKVEAIDVDFLQKDLPKLLNSMEVGSERIKEIVNSLRNFSRVDEAEFKAVNIHEGIDNTLIILANRLKENIDRPEIDVIKEYGNIPLVECYAGQINQVFMNLISNAIDALNEHTINVHSPKIWIYTERLKSNWIVIKIKDNGQGIDREVSSKLFEPFFTTKPVGKGTGLGLSISYQIVVEKHHGSISCNSNLGEGTEFVVKIPIQQTIEL</sequence>
<dbReference type="Pfam" id="PF14827">
    <property type="entry name" value="dCache_3"/>
    <property type="match status" value="1"/>
</dbReference>
<dbReference type="Pfam" id="PF00672">
    <property type="entry name" value="HAMP"/>
    <property type="match status" value="1"/>
</dbReference>
<comment type="caution">
    <text evidence="15">The sequence shown here is derived from an EMBL/GenBank/DDBJ whole genome shotgun (WGS) entry which is preliminary data.</text>
</comment>
<keyword evidence="10" id="KW-0902">Two-component regulatory system</keyword>
<dbReference type="Gene3D" id="3.30.565.10">
    <property type="entry name" value="Histidine kinase-like ATPase, C-terminal domain"/>
    <property type="match status" value="1"/>
</dbReference>
<dbReference type="PROSITE" id="PS50885">
    <property type="entry name" value="HAMP"/>
    <property type="match status" value="1"/>
</dbReference>
<evidence type="ECO:0000256" key="9">
    <source>
        <dbReference type="ARBA" id="ARBA00022989"/>
    </source>
</evidence>
<evidence type="ECO:0000256" key="2">
    <source>
        <dbReference type="ARBA" id="ARBA00004651"/>
    </source>
</evidence>
<dbReference type="RefSeq" id="WP_027842611.1">
    <property type="nucleotide sequence ID" value="NZ_LMTZ01000132.1"/>
</dbReference>
<dbReference type="InterPro" id="IPR029150">
    <property type="entry name" value="dCache_3"/>
</dbReference>
<keyword evidence="6" id="KW-0808">Transferase</keyword>
<organism evidence="15 17">
    <name type="scientific">Mastigocoleus testarum BC008</name>
    <dbReference type="NCBI Taxonomy" id="371196"/>
    <lineage>
        <taxon>Bacteria</taxon>
        <taxon>Bacillati</taxon>
        <taxon>Cyanobacteriota</taxon>
        <taxon>Cyanophyceae</taxon>
        <taxon>Nostocales</taxon>
        <taxon>Hapalosiphonaceae</taxon>
        <taxon>Mastigocoleus</taxon>
    </lineage>
</organism>
<feature type="domain" description="Histidine kinase" evidence="13">
    <location>
        <begin position="458"/>
        <end position="709"/>
    </location>
</feature>
<evidence type="ECO:0000256" key="12">
    <source>
        <dbReference type="SAM" id="Phobius"/>
    </source>
</evidence>
<dbReference type="Gene3D" id="1.10.287.130">
    <property type="match status" value="1"/>
</dbReference>
<evidence type="ECO:0000256" key="5">
    <source>
        <dbReference type="ARBA" id="ARBA00022553"/>
    </source>
</evidence>
<evidence type="ECO:0000313" key="15">
    <source>
        <dbReference type="EMBL" id="KST63683.1"/>
    </source>
</evidence>
<dbReference type="Pfam" id="PF02518">
    <property type="entry name" value="HATPase_c"/>
    <property type="match status" value="1"/>
</dbReference>
<dbReference type="SUPFAM" id="SSF103190">
    <property type="entry name" value="Sensory domain-like"/>
    <property type="match status" value="1"/>
</dbReference>
<dbReference type="PRINTS" id="PR00344">
    <property type="entry name" value="BCTRLSENSOR"/>
</dbReference>
<dbReference type="Gene3D" id="6.10.340.10">
    <property type="match status" value="1"/>
</dbReference>
<dbReference type="CDD" id="cd00082">
    <property type="entry name" value="HisKA"/>
    <property type="match status" value="1"/>
</dbReference>
<proteinExistence type="predicted"/>
<dbReference type="SMART" id="SM00304">
    <property type="entry name" value="HAMP"/>
    <property type="match status" value="1"/>
</dbReference>
<dbReference type="InterPro" id="IPR036097">
    <property type="entry name" value="HisK_dim/P_sf"/>
</dbReference>
<feature type="transmembrane region" description="Helical" evidence="12">
    <location>
        <begin position="345"/>
        <end position="366"/>
    </location>
</feature>
<evidence type="ECO:0000256" key="3">
    <source>
        <dbReference type="ARBA" id="ARBA00012438"/>
    </source>
</evidence>
<name>A0A0V7ZGK9_9CYAN</name>
<keyword evidence="17" id="KW-1185">Reference proteome</keyword>
<evidence type="ECO:0000259" key="13">
    <source>
        <dbReference type="PROSITE" id="PS50109"/>
    </source>
</evidence>
<dbReference type="OrthoDB" id="419276at2"/>
<gene>
    <name evidence="15" type="ORF">BC008_14595</name>
    <name evidence="16" type="ORF">BC008_15080</name>
</gene>
<dbReference type="EC" id="2.7.13.3" evidence="3"/>
<evidence type="ECO:0000256" key="1">
    <source>
        <dbReference type="ARBA" id="ARBA00000085"/>
    </source>
</evidence>
<evidence type="ECO:0000313" key="16">
    <source>
        <dbReference type="EMBL" id="KST63775.1"/>
    </source>
</evidence>
<dbReference type="InterPro" id="IPR005467">
    <property type="entry name" value="His_kinase_dom"/>
</dbReference>
<dbReference type="InterPro" id="IPR003661">
    <property type="entry name" value="HisK_dim/P_dom"/>
</dbReference>
<evidence type="ECO:0000256" key="6">
    <source>
        <dbReference type="ARBA" id="ARBA00022679"/>
    </source>
</evidence>
<dbReference type="InterPro" id="IPR029151">
    <property type="entry name" value="Sensor-like_sf"/>
</dbReference>
<evidence type="ECO:0000256" key="10">
    <source>
        <dbReference type="ARBA" id="ARBA00023012"/>
    </source>
</evidence>
<dbReference type="InterPro" id="IPR004358">
    <property type="entry name" value="Sig_transdc_His_kin-like_C"/>
</dbReference>
<dbReference type="EMBL" id="LMTZ01000132">
    <property type="protein sequence ID" value="KST63775.1"/>
    <property type="molecule type" value="Genomic_DNA"/>
</dbReference>
<keyword evidence="7 12" id="KW-0812">Transmembrane</keyword>
<dbReference type="SUPFAM" id="SSF55874">
    <property type="entry name" value="ATPase domain of HSP90 chaperone/DNA topoisomerase II/histidine kinase"/>
    <property type="match status" value="1"/>
</dbReference>
<accession>A0A0V7ZGK9</accession>
<keyword evidence="8 15" id="KW-0418">Kinase</keyword>
<protein>
    <recommendedName>
        <fullName evidence="3">histidine kinase</fullName>
        <ecNumber evidence="3">2.7.13.3</ecNumber>
    </recommendedName>
</protein>
<evidence type="ECO:0000313" key="17">
    <source>
        <dbReference type="Proteomes" id="UP000053372"/>
    </source>
</evidence>
<dbReference type="PANTHER" id="PTHR43065:SF50">
    <property type="entry name" value="HISTIDINE KINASE"/>
    <property type="match status" value="1"/>
</dbReference>
<keyword evidence="12" id="KW-0472">Membrane</keyword>
<comment type="subcellular location">
    <subcellularLocation>
        <location evidence="2">Cell membrane</location>
        <topology evidence="2">Multi-pass membrane protein</topology>
    </subcellularLocation>
</comment>
<dbReference type="PROSITE" id="PS50109">
    <property type="entry name" value="HIS_KIN"/>
    <property type="match status" value="1"/>
</dbReference>
<dbReference type="GO" id="GO:0005886">
    <property type="term" value="C:plasma membrane"/>
    <property type="evidence" value="ECO:0007669"/>
    <property type="project" value="UniProtKB-SubCell"/>
</dbReference>
<keyword evidence="9 12" id="KW-1133">Transmembrane helix</keyword>
<reference evidence="15 17" key="1">
    <citation type="journal article" date="2015" name="Genome Announc.">
        <title>Draft Genome of the Euendolithic (true boring) Cyanobacterium Mastigocoleus testarum strain BC008.</title>
        <authorList>
            <person name="Guida B.S."/>
            <person name="Garcia-Pichel F."/>
        </authorList>
    </citation>
    <scope>NUCLEOTIDE SEQUENCE [LARGE SCALE GENOMIC DNA]</scope>
    <source>
        <strain evidence="15 17">BC008</strain>
    </source>
</reference>
<dbReference type="EMBL" id="LMTZ01000134">
    <property type="protein sequence ID" value="KST63683.1"/>
    <property type="molecule type" value="Genomic_DNA"/>
</dbReference>
<feature type="coiled-coil region" evidence="11">
    <location>
        <begin position="422"/>
        <end position="449"/>
    </location>
</feature>
<evidence type="ECO:0000256" key="4">
    <source>
        <dbReference type="ARBA" id="ARBA00022475"/>
    </source>
</evidence>
<dbReference type="InterPro" id="IPR036890">
    <property type="entry name" value="HATPase_C_sf"/>
</dbReference>
<dbReference type="CDD" id="cd06225">
    <property type="entry name" value="HAMP"/>
    <property type="match status" value="1"/>
</dbReference>
<dbReference type="GO" id="GO:0000155">
    <property type="term" value="F:phosphorelay sensor kinase activity"/>
    <property type="evidence" value="ECO:0007669"/>
    <property type="project" value="InterPro"/>
</dbReference>
<keyword evidence="11" id="KW-0175">Coiled coil</keyword>
<dbReference type="Proteomes" id="UP000053372">
    <property type="component" value="Unassembled WGS sequence"/>
</dbReference>
<evidence type="ECO:0000256" key="7">
    <source>
        <dbReference type="ARBA" id="ARBA00022692"/>
    </source>
</evidence>
<dbReference type="SMART" id="SM00388">
    <property type="entry name" value="HisKA"/>
    <property type="match status" value="1"/>
</dbReference>
<dbReference type="SUPFAM" id="SSF47384">
    <property type="entry name" value="Homodimeric domain of signal transducing histidine kinase"/>
    <property type="match status" value="1"/>
</dbReference>